<dbReference type="PANTHER" id="PTHR10259:SF11">
    <property type="entry name" value="THIOPURINE S-METHYLTRANSFERASE"/>
    <property type="match status" value="1"/>
</dbReference>
<dbReference type="eggNOG" id="ENOG502QSF5">
    <property type="taxonomic scope" value="Eukaryota"/>
</dbReference>
<dbReference type="Ensembl" id="ENSCSAVT00000012302.1">
    <property type="protein sequence ID" value="ENSCSAVP00000012161.1"/>
    <property type="gene ID" value="ENSCSAVG00000007157.1"/>
</dbReference>
<dbReference type="PROSITE" id="PS51585">
    <property type="entry name" value="SAM_MT_TPMT"/>
    <property type="match status" value="1"/>
</dbReference>
<dbReference type="Proteomes" id="UP000007875">
    <property type="component" value="Unassembled WGS sequence"/>
</dbReference>
<dbReference type="GO" id="GO:0032259">
    <property type="term" value="P:methylation"/>
    <property type="evidence" value="ECO:0007669"/>
    <property type="project" value="UniProtKB-KW"/>
</dbReference>
<dbReference type="InParanoid" id="H2Z3J9"/>
<dbReference type="GO" id="GO:0008119">
    <property type="term" value="F:thiopurine S-methyltransferase activity"/>
    <property type="evidence" value="ECO:0007669"/>
    <property type="project" value="UniProtKB-EC"/>
</dbReference>
<comment type="catalytic activity">
    <reaction evidence="1">
        <text>S-adenosyl-L-methionine + a thiopurine = S-adenosyl-L-homocysteine + a thiopurine S-methylether.</text>
        <dbReference type="EC" id="2.1.1.67"/>
    </reaction>
</comment>
<dbReference type="PIRSF" id="PIRSF023956">
    <property type="entry name" value="Thiopurine_S-methyltransferase"/>
    <property type="match status" value="1"/>
</dbReference>
<sequence>CNFLQIMNKVNAYGDVENVVMTCEDWKVRWEKKHTRFHISEVNSSLLKHEHLLLEKANCSVFVPLSGKSVDMKYLADKSHRVVGLEFSEIAIRDFFAEQNIKFTVEKHPSHPFNIYRSSDSAITIYQGDLFQFNSNVAGKFDAVWDRGSFVAINPSQRVSYCDVICEMLNPSSKWLLNTFAYDRSKYPGPPNDTSDEEISELFDTRFDVKLLEVYDSLNPAQISWGLDWFKVRNSLLVKK</sequence>
<dbReference type="Pfam" id="PF05724">
    <property type="entry name" value="TPMT"/>
    <property type="match status" value="1"/>
</dbReference>
<evidence type="ECO:0000256" key="3">
    <source>
        <dbReference type="ARBA" id="ARBA00008145"/>
    </source>
</evidence>
<evidence type="ECO:0000256" key="4">
    <source>
        <dbReference type="ARBA" id="ARBA00011905"/>
    </source>
</evidence>
<name>H2Z3J9_CIOSA</name>
<evidence type="ECO:0000256" key="1">
    <source>
        <dbReference type="ARBA" id="ARBA00000903"/>
    </source>
</evidence>
<comment type="subcellular location">
    <subcellularLocation>
        <location evidence="2">Cytoplasm</location>
    </subcellularLocation>
</comment>
<evidence type="ECO:0000256" key="6">
    <source>
        <dbReference type="ARBA" id="ARBA00022603"/>
    </source>
</evidence>
<keyword evidence="10" id="KW-1185">Reference proteome</keyword>
<accession>H2Z3J9</accession>
<dbReference type="FunFam" id="3.40.50.150:FF:000101">
    <property type="entry name" value="Thiopurine S-methyltransferase"/>
    <property type="match status" value="1"/>
</dbReference>
<reference evidence="9" key="2">
    <citation type="submission" date="2025-08" db="UniProtKB">
        <authorList>
            <consortium name="Ensembl"/>
        </authorList>
    </citation>
    <scope>IDENTIFICATION</scope>
</reference>
<dbReference type="HOGENOM" id="CLU_085515_2_0_1"/>
<dbReference type="GO" id="GO:0005737">
    <property type="term" value="C:cytoplasm"/>
    <property type="evidence" value="ECO:0007669"/>
    <property type="project" value="UniProtKB-SubCell"/>
</dbReference>
<dbReference type="PANTHER" id="PTHR10259">
    <property type="entry name" value="THIOPURINE S-METHYLTRANSFERASE"/>
    <property type="match status" value="1"/>
</dbReference>
<dbReference type="STRING" id="51511.ENSCSAVP00000012161"/>
<evidence type="ECO:0000256" key="8">
    <source>
        <dbReference type="ARBA" id="ARBA00022691"/>
    </source>
</evidence>
<keyword evidence="5" id="KW-0963">Cytoplasm</keyword>
<dbReference type="SUPFAM" id="SSF53335">
    <property type="entry name" value="S-adenosyl-L-methionine-dependent methyltransferases"/>
    <property type="match status" value="1"/>
</dbReference>
<evidence type="ECO:0000313" key="10">
    <source>
        <dbReference type="Proteomes" id="UP000007875"/>
    </source>
</evidence>
<dbReference type="OMA" id="EKWVNRN"/>
<evidence type="ECO:0000313" key="9">
    <source>
        <dbReference type="Ensembl" id="ENSCSAVP00000012161.1"/>
    </source>
</evidence>
<dbReference type="InterPro" id="IPR029063">
    <property type="entry name" value="SAM-dependent_MTases_sf"/>
</dbReference>
<keyword evidence="8" id="KW-0949">S-adenosyl-L-methionine</keyword>
<dbReference type="AlphaFoldDB" id="H2Z3J9"/>
<keyword evidence="7" id="KW-0808">Transferase</keyword>
<proteinExistence type="inferred from homology"/>
<comment type="similarity">
    <text evidence="3">Belongs to the class I-like SAM-binding methyltransferase superfamily. TPMT family.</text>
</comment>
<protein>
    <recommendedName>
        <fullName evidence="4">thiopurine S-methyltransferase</fullName>
        <ecNumber evidence="4">2.1.1.67</ecNumber>
    </recommendedName>
</protein>
<keyword evidence="6" id="KW-0489">Methyltransferase</keyword>
<dbReference type="GeneTree" id="ENSGT00390000016823"/>
<dbReference type="Gene3D" id="3.40.50.150">
    <property type="entry name" value="Vaccinia Virus protein VP39"/>
    <property type="match status" value="1"/>
</dbReference>
<evidence type="ECO:0000256" key="5">
    <source>
        <dbReference type="ARBA" id="ARBA00022490"/>
    </source>
</evidence>
<dbReference type="EC" id="2.1.1.67" evidence="4"/>
<dbReference type="InterPro" id="IPR008854">
    <property type="entry name" value="TPMT"/>
</dbReference>
<dbReference type="InterPro" id="IPR025835">
    <property type="entry name" value="Thiopurine_S-MeTrfase"/>
</dbReference>
<reference evidence="9" key="3">
    <citation type="submission" date="2025-09" db="UniProtKB">
        <authorList>
            <consortium name="Ensembl"/>
        </authorList>
    </citation>
    <scope>IDENTIFICATION</scope>
</reference>
<organism evidence="9 10">
    <name type="scientific">Ciona savignyi</name>
    <name type="common">Pacific transparent sea squirt</name>
    <dbReference type="NCBI Taxonomy" id="51511"/>
    <lineage>
        <taxon>Eukaryota</taxon>
        <taxon>Metazoa</taxon>
        <taxon>Chordata</taxon>
        <taxon>Tunicata</taxon>
        <taxon>Ascidiacea</taxon>
        <taxon>Phlebobranchia</taxon>
        <taxon>Cionidae</taxon>
        <taxon>Ciona</taxon>
    </lineage>
</organism>
<evidence type="ECO:0000256" key="7">
    <source>
        <dbReference type="ARBA" id="ARBA00022679"/>
    </source>
</evidence>
<reference evidence="10" key="1">
    <citation type="submission" date="2003-08" db="EMBL/GenBank/DDBJ databases">
        <authorList>
            <person name="Birren B."/>
            <person name="Nusbaum C."/>
            <person name="Abebe A."/>
            <person name="Abouelleil A."/>
            <person name="Adekoya E."/>
            <person name="Ait-zahra M."/>
            <person name="Allen N."/>
            <person name="Allen T."/>
            <person name="An P."/>
            <person name="Anderson M."/>
            <person name="Anderson S."/>
            <person name="Arachchi H."/>
            <person name="Armbruster J."/>
            <person name="Bachantsang P."/>
            <person name="Baldwin J."/>
            <person name="Barry A."/>
            <person name="Bayul T."/>
            <person name="Blitshsteyn B."/>
            <person name="Bloom T."/>
            <person name="Blye J."/>
            <person name="Boguslavskiy L."/>
            <person name="Borowsky M."/>
            <person name="Boukhgalter B."/>
            <person name="Brunache A."/>
            <person name="Butler J."/>
            <person name="Calixte N."/>
            <person name="Calvo S."/>
            <person name="Camarata J."/>
            <person name="Campo K."/>
            <person name="Chang J."/>
            <person name="Cheshatsang Y."/>
            <person name="Citroen M."/>
            <person name="Collymore A."/>
            <person name="Considine T."/>
            <person name="Cook A."/>
            <person name="Cooke P."/>
            <person name="Corum B."/>
            <person name="Cuomo C."/>
            <person name="David R."/>
            <person name="Dawoe T."/>
            <person name="Degray S."/>
            <person name="Dodge S."/>
            <person name="Dooley K."/>
            <person name="Dorje P."/>
            <person name="Dorjee K."/>
            <person name="Dorris L."/>
            <person name="Duffey N."/>
            <person name="Dupes A."/>
            <person name="Elkins T."/>
            <person name="Engels R."/>
            <person name="Erickson J."/>
            <person name="Farina A."/>
            <person name="Faro S."/>
            <person name="Ferreira P."/>
            <person name="Fischer H."/>
            <person name="Fitzgerald M."/>
            <person name="Foley K."/>
            <person name="Gage D."/>
            <person name="Galagan J."/>
            <person name="Gearin G."/>
            <person name="Gnerre S."/>
            <person name="Gnirke A."/>
            <person name="Goyette A."/>
            <person name="Graham J."/>
            <person name="Grandbois E."/>
            <person name="Gyaltsen K."/>
            <person name="Hafez N."/>
            <person name="Hagopian D."/>
            <person name="Hagos B."/>
            <person name="Hall J."/>
            <person name="Hatcher B."/>
            <person name="Heller A."/>
            <person name="Higgins H."/>
            <person name="Honan T."/>
            <person name="Horn A."/>
            <person name="Houde N."/>
            <person name="Hughes L."/>
            <person name="Hulme W."/>
            <person name="Husby E."/>
            <person name="Iliev I."/>
            <person name="Jaffe D."/>
            <person name="Jones C."/>
            <person name="Kamal M."/>
            <person name="Kamat A."/>
            <person name="Kamvysselis M."/>
            <person name="Karlsson E."/>
            <person name="Kells C."/>
            <person name="Kieu A."/>
            <person name="Kisner P."/>
            <person name="Kodira C."/>
            <person name="Kulbokas E."/>
            <person name="Labutti K."/>
            <person name="Lama D."/>
            <person name="Landers T."/>
            <person name="Leger J."/>
            <person name="Levine S."/>
            <person name="Lewis D."/>
            <person name="Lewis T."/>
            <person name="Lindblad-toh K."/>
            <person name="Liu X."/>
            <person name="Lokyitsang T."/>
            <person name="Lokyitsang Y."/>
            <person name="Lucien O."/>
            <person name="Lui A."/>
            <person name="Ma L.J."/>
            <person name="Mabbitt R."/>
            <person name="Macdonald J."/>
            <person name="Maclean C."/>
            <person name="Major J."/>
            <person name="Manning J."/>
            <person name="Marabella R."/>
            <person name="Maru K."/>
            <person name="Matthews C."/>
            <person name="Mauceli E."/>
            <person name="Mccarthy M."/>
            <person name="Mcdonough S."/>
            <person name="Mcghee T."/>
            <person name="Meldrim J."/>
            <person name="Meneus L."/>
            <person name="Mesirov J."/>
            <person name="Mihalev A."/>
            <person name="Mihova T."/>
            <person name="Mikkelsen T."/>
            <person name="Mlenga V."/>
            <person name="Moru K."/>
            <person name="Mozes J."/>
            <person name="Mulrain L."/>
            <person name="Munson G."/>
            <person name="Naylor J."/>
            <person name="Newes C."/>
            <person name="Nguyen C."/>
            <person name="Nguyen N."/>
            <person name="Nguyen T."/>
            <person name="Nicol R."/>
            <person name="Nielsen C."/>
            <person name="Nizzari M."/>
            <person name="Norbu C."/>
            <person name="Norbu N."/>
            <person name="O'donnell P."/>
            <person name="Okoawo O."/>
            <person name="O'leary S."/>
            <person name="Omotosho B."/>
            <person name="O'neill K."/>
            <person name="Osman S."/>
            <person name="Parker S."/>
            <person name="Perrin D."/>
            <person name="Phunkhang P."/>
            <person name="Piqani B."/>
            <person name="Purcell S."/>
            <person name="Rachupka T."/>
            <person name="Ramasamy U."/>
            <person name="Rameau R."/>
            <person name="Ray V."/>
            <person name="Raymond C."/>
            <person name="Retta R."/>
            <person name="Richardson S."/>
            <person name="Rise C."/>
            <person name="Rodriguez J."/>
            <person name="Rogers J."/>
            <person name="Rogov P."/>
            <person name="Rutman M."/>
            <person name="Schupbach R."/>
            <person name="Seaman C."/>
            <person name="Settipalli S."/>
            <person name="Sharpe T."/>
            <person name="Sheridan J."/>
            <person name="Sherpa N."/>
            <person name="Shi J."/>
            <person name="Smirnov S."/>
            <person name="Smith C."/>
            <person name="Sougnez C."/>
            <person name="Spencer B."/>
            <person name="Stalker J."/>
            <person name="Stange-thomann N."/>
            <person name="Stavropoulos S."/>
            <person name="Stetson K."/>
            <person name="Stone C."/>
            <person name="Stone S."/>
            <person name="Stubbs M."/>
            <person name="Talamas J."/>
            <person name="Tchuinga P."/>
            <person name="Tenzing P."/>
            <person name="Tesfaye S."/>
            <person name="Theodore J."/>
            <person name="Thoulutsang Y."/>
            <person name="Topham K."/>
            <person name="Towey S."/>
            <person name="Tsamla T."/>
            <person name="Tsomo N."/>
            <person name="Vallee D."/>
            <person name="Vassiliev H."/>
            <person name="Venkataraman V."/>
            <person name="Vinson J."/>
            <person name="Vo A."/>
            <person name="Wade C."/>
            <person name="Wang S."/>
            <person name="Wangchuk T."/>
            <person name="Wangdi T."/>
            <person name="Whittaker C."/>
            <person name="Wilkinson J."/>
            <person name="Wu Y."/>
            <person name="Wyman D."/>
            <person name="Yadav S."/>
            <person name="Yang S."/>
            <person name="Yang X."/>
            <person name="Yeager S."/>
            <person name="Yee E."/>
            <person name="Young G."/>
            <person name="Zainoun J."/>
            <person name="Zembeck L."/>
            <person name="Zimmer A."/>
            <person name="Zody M."/>
            <person name="Lander E."/>
        </authorList>
    </citation>
    <scope>NUCLEOTIDE SEQUENCE [LARGE SCALE GENOMIC DNA]</scope>
</reference>
<evidence type="ECO:0000256" key="2">
    <source>
        <dbReference type="ARBA" id="ARBA00004496"/>
    </source>
</evidence>